<name>K2MSV8_TRYCR</name>
<feature type="domain" description="Trans-sialidase C-terminal" evidence="2">
    <location>
        <begin position="1"/>
        <end position="116"/>
    </location>
</feature>
<dbReference type="PRINTS" id="PR01803">
    <property type="entry name" value="TCSIALIDASE"/>
</dbReference>
<evidence type="ECO:0000313" key="4">
    <source>
        <dbReference type="Proteomes" id="UP000007350"/>
    </source>
</evidence>
<keyword evidence="4" id="KW-1185">Reference proteome</keyword>
<dbReference type="InterPro" id="IPR008377">
    <property type="entry name" value="Sialidase_trypan"/>
</dbReference>
<dbReference type="Proteomes" id="UP000007350">
    <property type="component" value="Unassembled WGS sequence"/>
</dbReference>
<dbReference type="SUPFAM" id="SSF49899">
    <property type="entry name" value="Concanavalin A-like lectins/glucanases"/>
    <property type="match status" value="1"/>
</dbReference>
<organism evidence="3 4">
    <name type="scientific">Trypanosoma cruzi marinkellei</name>
    <dbReference type="NCBI Taxonomy" id="85056"/>
    <lineage>
        <taxon>Eukaryota</taxon>
        <taxon>Discoba</taxon>
        <taxon>Euglenozoa</taxon>
        <taxon>Kinetoplastea</taxon>
        <taxon>Metakinetoplastina</taxon>
        <taxon>Trypanosomatida</taxon>
        <taxon>Trypanosomatidae</taxon>
        <taxon>Trypanosoma</taxon>
        <taxon>Schizotrypanum</taxon>
    </lineage>
</organism>
<evidence type="ECO:0000256" key="1">
    <source>
        <dbReference type="SAM" id="MobiDB-lite"/>
    </source>
</evidence>
<feature type="compositionally biased region" description="Low complexity" evidence="1">
    <location>
        <begin position="180"/>
        <end position="196"/>
    </location>
</feature>
<evidence type="ECO:0000313" key="3">
    <source>
        <dbReference type="EMBL" id="EKF28764.1"/>
    </source>
</evidence>
<dbReference type="GO" id="GO:0004308">
    <property type="term" value="F:exo-alpha-sialidase activity"/>
    <property type="evidence" value="ECO:0007669"/>
    <property type="project" value="InterPro"/>
</dbReference>
<reference evidence="3 4" key="1">
    <citation type="journal article" date="2012" name="BMC Genomics">
        <title>Comparative genomic analysis of human infective Trypanosoma cruzi lineages with the bat-restricted subspecies T. cruzi marinkellei.</title>
        <authorList>
            <person name="Franzen O."/>
            <person name="Talavera-Lopez C."/>
            <person name="Ochaya S."/>
            <person name="Butler C.E."/>
            <person name="Messenger L.A."/>
            <person name="Lewis M.D."/>
            <person name="Llewellyn M.S."/>
            <person name="Marinkelle C.J."/>
            <person name="Tyler K.M."/>
            <person name="Miles M.A."/>
            <person name="Andersson B."/>
        </authorList>
    </citation>
    <scope>NUCLEOTIDE SEQUENCE [LARGE SCALE GENOMIC DNA]</scope>
    <source>
        <strain evidence="3 4">B7</strain>
    </source>
</reference>
<proteinExistence type="predicted"/>
<dbReference type="AlphaFoldDB" id="K2MSV8"/>
<evidence type="ECO:0000259" key="2">
    <source>
        <dbReference type="Pfam" id="PF22925"/>
    </source>
</evidence>
<comment type="caution">
    <text evidence="3">The sequence shown here is derived from an EMBL/GenBank/DDBJ whole genome shotgun (WGS) entry which is preliminary data.</text>
</comment>
<dbReference type="InterPro" id="IPR021287">
    <property type="entry name" value="Trans-sialidase_CS"/>
</dbReference>
<dbReference type="Gene3D" id="2.60.120.200">
    <property type="match status" value="1"/>
</dbReference>
<feature type="compositionally biased region" description="Low complexity" evidence="1">
    <location>
        <begin position="203"/>
        <end position="220"/>
    </location>
</feature>
<sequence>MGVKMNGDKNPVLLRLSYNSGGKWKLSCGGEMVKELSSNWEPKKTHQVAIVLQNGNQSSAYVDGKSMGEATCAVENKNSKGISHFYIGGDGGSAVSEEGVPVTVTNVLLYNRPLSSEEITALHTKLSIQKQKGLQTGRGHLPTPSVVHQPEPDTVLRSTLGGDQPKARESLKEDEDASNGGTSTSTVSPVTTSSGGEESVNPSASGTSSGGTQTMDGTSSPDVNPTVGAGRGAGGTVKDETTVNPKVGVSSGENGEMAGGTGGREEKQIRDVIATPLSSSLGNLSQANNTDAGTVRESGLMMPSLLLLLGLVGVCGSCEE</sequence>
<gene>
    <name evidence="3" type="ORF">MOQ_007476</name>
</gene>
<dbReference type="Pfam" id="PF11052">
    <property type="entry name" value="Tr-sialidase_C"/>
    <property type="match status" value="1"/>
</dbReference>
<dbReference type="InterPro" id="IPR013320">
    <property type="entry name" value="ConA-like_dom_sf"/>
</dbReference>
<protein>
    <submittedName>
        <fullName evidence="3">Trans-sialidase, putative</fullName>
    </submittedName>
</protein>
<accession>K2MSV8</accession>
<feature type="region of interest" description="Disordered" evidence="1">
    <location>
        <begin position="130"/>
        <end position="268"/>
    </location>
</feature>
<dbReference type="InterPro" id="IPR055239">
    <property type="entry name" value="TS_C"/>
</dbReference>
<dbReference type="Pfam" id="PF22925">
    <property type="entry name" value="TS_C"/>
    <property type="match status" value="1"/>
</dbReference>
<dbReference type="EMBL" id="AHKC01014985">
    <property type="protein sequence ID" value="EKF28764.1"/>
    <property type="molecule type" value="Genomic_DNA"/>
</dbReference>